<dbReference type="PANTHER" id="PTHR12730:SF0">
    <property type="entry name" value="PROTEIN SDA1 HOMOLOG"/>
    <property type="match status" value="1"/>
</dbReference>
<feature type="non-terminal residue" evidence="4">
    <location>
        <position position="169"/>
    </location>
</feature>
<keyword evidence="1" id="KW-0653">Protein transport</keyword>
<dbReference type="GO" id="GO:0042273">
    <property type="term" value="P:ribosomal large subunit biogenesis"/>
    <property type="evidence" value="ECO:0007669"/>
    <property type="project" value="UniProtKB-UniRule"/>
</dbReference>
<feature type="compositionally biased region" description="Acidic residues" evidence="2">
    <location>
        <begin position="17"/>
        <end position="42"/>
    </location>
</feature>
<keyword evidence="1" id="KW-0690">Ribosome biogenesis</keyword>
<keyword evidence="1" id="KW-0539">Nucleus</keyword>
<evidence type="ECO:0000256" key="1">
    <source>
        <dbReference type="RuleBase" id="RU365057"/>
    </source>
</evidence>
<dbReference type="PANTHER" id="PTHR12730">
    <property type="entry name" value="HSDA/SDA1-RELATED"/>
    <property type="match status" value="1"/>
</dbReference>
<dbReference type="GO" id="GO:0015031">
    <property type="term" value="P:protein transport"/>
    <property type="evidence" value="ECO:0007669"/>
    <property type="project" value="UniProtKB-KW"/>
</dbReference>
<dbReference type="AlphaFoldDB" id="G5E1P4"/>
<feature type="region of interest" description="Disordered" evidence="2">
    <location>
        <begin position="14"/>
        <end position="42"/>
    </location>
</feature>
<evidence type="ECO:0000313" key="4">
    <source>
        <dbReference type="EMBL" id="AEQ18210.1"/>
    </source>
</evidence>
<dbReference type="Pfam" id="PF05285">
    <property type="entry name" value="SDA1_dom"/>
    <property type="match status" value="1"/>
</dbReference>
<evidence type="ECO:0000256" key="2">
    <source>
        <dbReference type="SAM" id="MobiDB-lite"/>
    </source>
</evidence>
<comment type="similarity">
    <text evidence="1">Belongs to the SDA1 family.</text>
</comment>
<feature type="region of interest" description="Disordered" evidence="2">
    <location>
        <begin position="129"/>
        <end position="148"/>
    </location>
</feature>
<proteinExistence type="evidence at transcript level"/>
<dbReference type="EMBL" id="JP287308">
    <property type="protein sequence ID" value="AEQ18210.1"/>
    <property type="molecule type" value="mRNA"/>
</dbReference>
<name>G5E1P4_9PIPI</name>
<feature type="non-terminal residue" evidence="4">
    <location>
        <position position="1"/>
    </location>
</feature>
<protein>
    <recommendedName>
        <fullName evidence="1">Protein SDA1</fullName>
    </recommendedName>
</protein>
<dbReference type="InterPro" id="IPR027312">
    <property type="entry name" value="Sda1"/>
</dbReference>
<dbReference type="GO" id="GO:0000055">
    <property type="term" value="P:ribosomal large subunit export from nucleus"/>
    <property type="evidence" value="ECO:0007669"/>
    <property type="project" value="UniProtKB-UniRule"/>
</dbReference>
<keyword evidence="1" id="KW-0813">Transport</keyword>
<feature type="domain" description="SDA1 middle" evidence="3">
    <location>
        <begin position="21"/>
        <end position="142"/>
    </location>
</feature>
<comment type="function">
    <text evidence="1">Required for 60S pre-ribosomal subunits export to the cytoplasm.</text>
</comment>
<comment type="subcellular location">
    <subcellularLocation>
        <location evidence="1">Nucleus</location>
        <location evidence="1">Nucleolus</location>
    </subcellularLocation>
</comment>
<evidence type="ECO:0000259" key="3">
    <source>
        <dbReference type="Pfam" id="PF05285"/>
    </source>
</evidence>
<accession>G5E1P4</accession>
<dbReference type="InterPro" id="IPR007949">
    <property type="entry name" value="SDA1_MD"/>
</dbReference>
<sequence>PEVFNFSAIHLVHDPQDFAEEPDEDDGWESASLSDDDEDGEWIDVHHSSDEEQQEVAEVQSMPAEERKAKAAVVSASRLLTQEEFKKIKLAQMAKEMKAAPGKSDKRKHIEIDSDEESGELLTLRDIEHLHKKPKSDKETRLIRSKNKRSFRDKQIALRDSLLKKKRLI</sequence>
<organism evidence="4">
    <name type="scientific">Hymenochirus curtipes</name>
    <name type="common">western dwarf clawed frog</name>
    <dbReference type="NCBI Taxonomy" id="8362"/>
    <lineage>
        <taxon>Eukaryota</taxon>
        <taxon>Metazoa</taxon>
        <taxon>Chordata</taxon>
        <taxon>Craniata</taxon>
        <taxon>Vertebrata</taxon>
        <taxon>Euteleostomi</taxon>
        <taxon>Amphibia</taxon>
        <taxon>Batrachia</taxon>
        <taxon>Anura</taxon>
        <taxon>Pipoidea</taxon>
        <taxon>Pipidae</taxon>
        <taxon>Pipinae</taxon>
        <taxon>Hymenochirus</taxon>
    </lineage>
</organism>
<reference evidence="4" key="1">
    <citation type="submission" date="2011-09" db="EMBL/GenBank/DDBJ databases">
        <title>The odds of duplicate gene persistence after polyploidization.</title>
        <authorList>
            <person name="Chain F.J.J."/>
            <person name="Evans B.J."/>
            <person name="Dushoff J."/>
        </authorList>
    </citation>
    <scope>NUCLEOTIDE SEQUENCE</scope>
    <source>
        <tissue evidence="4">Liver</tissue>
    </source>
</reference>
<dbReference type="GO" id="GO:0005730">
    <property type="term" value="C:nucleolus"/>
    <property type="evidence" value="ECO:0007669"/>
    <property type="project" value="UniProtKB-SubCell"/>
</dbReference>